<proteinExistence type="predicted"/>
<dbReference type="AlphaFoldDB" id="A0A0J5IPY2"/>
<name>A0A0J5IPY2_9GAMM</name>
<dbReference type="EMBL" id="LFCV01000058">
    <property type="protein sequence ID" value="KMJ45275.1"/>
    <property type="molecule type" value="Genomic_DNA"/>
</dbReference>
<reference evidence="1 2" key="1">
    <citation type="submission" date="2015-06" db="EMBL/GenBank/DDBJ databases">
        <title>Draft Whole-Genome Sequence of the Entomopathogenic Bacterium Xenorhabdus khoisanae.</title>
        <authorList>
            <person name="Naidoo S."/>
            <person name="Featherston J."/>
            <person name="Gray V.M."/>
        </authorList>
    </citation>
    <scope>NUCLEOTIDE SEQUENCE [LARGE SCALE GENOMIC DNA]</scope>
    <source>
        <strain evidence="1 2">MCB</strain>
    </source>
</reference>
<dbReference type="Proteomes" id="UP000036277">
    <property type="component" value="Unassembled WGS sequence"/>
</dbReference>
<accession>A0A0J5IPY2</accession>
<sequence>MNKEELALPDMEDMQKAFEVSKKIYKDQQSHYESVSKEKPELAHLFTMHPKMISLCGYGNGLSEYISGYFNINTYRQCGNYPFIQLSSFATIGNAPNYGQRVNFNGYIQGGYDMPEVHFENLFLGGVVQNIQSIINAPLNFQLFINPENVILRLFEWNIYLGDLVTIYQHNFQAPMPIEFSGTGSFTFA</sequence>
<organism evidence="1 2">
    <name type="scientific">Xenorhabdus khoisanae</name>
    <dbReference type="NCBI Taxonomy" id="880157"/>
    <lineage>
        <taxon>Bacteria</taxon>
        <taxon>Pseudomonadati</taxon>
        <taxon>Pseudomonadota</taxon>
        <taxon>Gammaproteobacteria</taxon>
        <taxon>Enterobacterales</taxon>
        <taxon>Morganellaceae</taxon>
        <taxon>Xenorhabdus</taxon>
    </lineage>
</organism>
<protein>
    <submittedName>
        <fullName evidence="1">Uncharacterized protein</fullName>
    </submittedName>
</protein>
<evidence type="ECO:0000313" key="1">
    <source>
        <dbReference type="EMBL" id="KMJ45275.1"/>
    </source>
</evidence>
<dbReference type="RefSeq" id="WP_047963176.1">
    <property type="nucleotide sequence ID" value="NZ_CAWMBG010000058.1"/>
</dbReference>
<comment type="caution">
    <text evidence="1">The sequence shown here is derived from an EMBL/GenBank/DDBJ whole genome shotgun (WGS) entry which is preliminary data.</text>
</comment>
<dbReference type="PATRIC" id="fig|880157.4.peg.2059"/>
<evidence type="ECO:0000313" key="2">
    <source>
        <dbReference type="Proteomes" id="UP000036277"/>
    </source>
</evidence>
<keyword evidence="2" id="KW-1185">Reference proteome</keyword>
<gene>
    <name evidence="1" type="ORF">AB204_09720</name>
</gene>
<dbReference type="OrthoDB" id="6444064at2"/>